<dbReference type="GO" id="GO:0006450">
    <property type="term" value="P:regulation of translational fidelity"/>
    <property type="evidence" value="ECO:0007669"/>
    <property type="project" value="TreeGrafter"/>
</dbReference>
<evidence type="ECO:0000256" key="13">
    <source>
        <dbReference type="PIRNR" id="PIRNR004930"/>
    </source>
</evidence>
<dbReference type="Pfam" id="PF03481">
    <property type="entry name" value="Sua5_C"/>
    <property type="match status" value="1"/>
</dbReference>
<dbReference type="InterPro" id="IPR017945">
    <property type="entry name" value="DHBP_synth_RibB-like_a/b_dom"/>
</dbReference>
<dbReference type="PANTHER" id="PTHR17490">
    <property type="entry name" value="SUA5"/>
    <property type="match status" value="1"/>
</dbReference>
<dbReference type="PROSITE" id="PS51163">
    <property type="entry name" value="YRDC"/>
    <property type="match status" value="1"/>
</dbReference>
<sequence>MEPINTRVWHLQQDEESNRQDIEEAAACLKEGKTVAFPTETVYGLGADARNTDAVAKIFTAKGRPSDNPLIVHIASTTQLLQLVKPWGELADRLMKRFWPGALTIVLPVKEGAVSALVTAGLDTLGVRMPQHRTALRLIESSGCPVAAPSANRSGRPSPTLAAHVAEDLSGSIDGLVDDGPAGVGLESTVIEIVEGLSGEAIRILRPGGVTREELQKLGHILEESDPAGSIGPEAAPRSPGMKYRHYAPRGSVRVVDGEPKHVQAHIRRELAAASIRGERTGVLAFEEHAGRYEADLVLSCGSLSDIRSAAHGLYAALREFDTQGIELIWAEACRAEGIGAAYMNRLIKAASNQLQHV</sequence>
<keyword evidence="8 13" id="KW-0548">Nucleotidyltransferase</keyword>
<dbReference type="FunFam" id="3.90.870.10:FF:000009">
    <property type="entry name" value="Threonylcarbamoyl-AMP synthase, putative"/>
    <property type="match status" value="1"/>
</dbReference>
<keyword evidence="9 13" id="KW-0547">Nucleotide-binding</keyword>
<comment type="similarity">
    <text evidence="2 13">Belongs to the SUA5 family.</text>
</comment>
<evidence type="ECO:0000256" key="9">
    <source>
        <dbReference type="ARBA" id="ARBA00022741"/>
    </source>
</evidence>
<comment type="caution">
    <text evidence="17">The sequence shown here is derived from an EMBL/GenBank/DDBJ whole genome shotgun (WGS) entry which is preliminary data.</text>
</comment>
<dbReference type="GO" id="GO:0000049">
    <property type="term" value="F:tRNA binding"/>
    <property type="evidence" value="ECO:0007669"/>
    <property type="project" value="TreeGrafter"/>
</dbReference>
<name>A0A934MV94_9BACL</name>
<dbReference type="InterPro" id="IPR038385">
    <property type="entry name" value="Sua5/YwlC_C"/>
</dbReference>
<dbReference type="GO" id="GO:0005737">
    <property type="term" value="C:cytoplasm"/>
    <property type="evidence" value="ECO:0007669"/>
    <property type="project" value="UniProtKB-SubCell"/>
</dbReference>
<feature type="binding site" evidence="14">
    <location>
        <position position="158"/>
    </location>
    <ligand>
        <name>ATP</name>
        <dbReference type="ChEBI" id="CHEBI:30616"/>
    </ligand>
</feature>
<evidence type="ECO:0000313" key="17">
    <source>
        <dbReference type="EMBL" id="MBJ6361872.1"/>
    </source>
</evidence>
<organism evidence="17 18">
    <name type="scientific">Paenibacillus roseus</name>
    <dbReference type="NCBI Taxonomy" id="2798579"/>
    <lineage>
        <taxon>Bacteria</taxon>
        <taxon>Bacillati</taxon>
        <taxon>Bacillota</taxon>
        <taxon>Bacilli</taxon>
        <taxon>Bacillales</taxon>
        <taxon>Paenibacillaceae</taxon>
        <taxon>Paenibacillus</taxon>
    </lineage>
</organism>
<accession>A0A934MV94</accession>
<evidence type="ECO:0000256" key="10">
    <source>
        <dbReference type="ARBA" id="ARBA00022840"/>
    </source>
</evidence>
<dbReference type="InterPro" id="IPR005145">
    <property type="entry name" value="Sua5_C"/>
</dbReference>
<evidence type="ECO:0000256" key="1">
    <source>
        <dbReference type="ARBA" id="ARBA00004496"/>
    </source>
</evidence>
<dbReference type="InterPro" id="IPR050156">
    <property type="entry name" value="TC-AMP_synthase_SUA5"/>
</dbReference>
<comment type="function">
    <text evidence="13">Required for the formation of a threonylcarbamoyl group on adenosine at position 37 (t(6)A37) in tRNAs that read codons beginning with adenine.</text>
</comment>
<dbReference type="NCBIfam" id="TIGR00057">
    <property type="entry name" value="L-threonylcarbamoyladenylate synthase"/>
    <property type="match status" value="1"/>
</dbReference>
<evidence type="ECO:0000256" key="11">
    <source>
        <dbReference type="ARBA" id="ARBA00029774"/>
    </source>
</evidence>
<feature type="domain" description="YrdC-like" evidence="16">
    <location>
        <begin position="19"/>
        <end position="210"/>
    </location>
</feature>
<evidence type="ECO:0000313" key="18">
    <source>
        <dbReference type="Proteomes" id="UP000640274"/>
    </source>
</evidence>
<feature type="binding site" evidence="14">
    <location>
        <position position="206"/>
    </location>
    <ligand>
        <name>ATP</name>
        <dbReference type="ChEBI" id="CHEBI:30616"/>
    </ligand>
</feature>
<evidence type="ECO:0000256" key="6">
    <source>
        <dbReference type="ARBA" id="ARBA00022679"/>
    </source>
</evidence>
<keyword evidence="5 13" id="KW-0963">Cytoplasm</keyword>
<dbReference type="Pfam" id="PF01300">
    <property type="entry name" value="Sua5_yciO_yrdC"/>
    <property type="match status" value="1"/>
</dbReference>
<dbReference type="Gene3D" id="3.90.870.10">
    <property type="entry name" value="DHBP synthase"/>
    <property type="match status" value="1"/>
</dbReference>
<feature type="binding site" evidence="14">
    <location>
        <position position="188"/>
    </location>
    <ligand>
        <name>L-threonine</name>
        <dbReference type="ChEBI" id="CHEBI:57926"/>
    </ligand>
</feature>
<evidence type="ECO:0000256" key="14">
    <source>
        <dbReference type="PIRSR" id="PIRSR004930-1"/>
    </source>
</evidence>
<evidence type="ECO:0000256" key="4">
    <source>
        <dbReference type="ARBA" id="ARBA00015492"/>
    </source>
</evidence>
<evidence type="ECO:0000256" key="2">
    <source>
        <dbReference type="ARBA" id="ARBA00007663"/>
    </source>
</evidence>
<comment type="catalytic activity">
    <reaction evidence="12 13">
        <text>L-threonine + hydrogencarbonate + ATP = L-threonylcarbamoyladenylate + diphosphate + H2O</text>
        <dbReference type="Rhea" id="RHEA:36407"/>
        <dbReference type="ChEBI" id="CHEBI:15377"/>
        <dbReference type="ChEBI" id="CHEBI:17544"/>
        <dbReference type="ChEBI" id="CHEBI:30616"/>
        <dbReference type="ChEBI" id="CHEBI:33019"/>
        <dbReference type="ChEBI" id="CHEBI:57926"/>
        <dbReference type="ChEBI" id="CHEBI:73682"/>
        <dbReference type="EC" id="2.7.7.87"/>
    </reaction>
</comment>
<evidence type="ECO:0000256" key="8">
    <source>
        <dbReference type="ARBA" id="ARBA00022695"/>
    </source>
</evidence>
<gene>
    <name evidence="17" type="ORF">JFN88_11420</name>
</gene>
<feature type="binding site" evidence="14">
    <location>
        <position position="247"/>
    </location>
    <ligand>
        <name>ATP</name>
        <dbReference type="ChEBI" id="CHEBI:30616"/>
    </ligand>
</feature>
<evidence type="ECO:0000256" key="3">
    <source>
        <dbReference type="ARBA" id="ARBA00012584"/>
    </source>
</evidence>
<feature type="binding site" evidence="14">
    <location>
        <position position="64"/>
    </location>
    <ligand>
        <name>ATP</name>
        <dbReference type="ChEBI" id="CHEBI:30616"/>
    </ligand>
</feature>
<evidence type="ECO:0000259" key="16">
    <source>
        <dbReference type="PROSITE" id="PS51163"/>
    </source>
</evidence>
<dbReference type="GO" id="GO:0003725">
    <property type="term" value="F:double-stranded RNA binding"/>
    <property type="evidence" value="ECO:0007669"/>
    <property type="project" value="UniProtKB-UniRule"/>
</dbReference>
<comment type="subcellular location">
    <subcellularLocation>
        <location evidence="1 13">Cytoplasm</location>
    </subcellularLocation>
</comment>
<dbReference type="Proteomes" id="UP000640274">
    <property type="component" value="Unassembled WGS sequence"/>
</dbReference>
<protein>
    <recommendedName>
        <fullName evidence="4 13">Threonylcarbamoyl-AMP synthase</fullName>
        <shortName evidence="13">TC-AMP synthase</shortName>
        <ecNumber evidence="3 13">2.7.7.87</ecNumber>
    </recommendedName>
    <alternativeName>
        <fullName evidence="11 13">L-threonylcarbamoyladenylate synthase</fullName>
    </alternativeName>
</protein>
<feature type="binding site" evidence="14">
    <location>
        <position position="68"/>
    </location>
    <ligand>
        <name>L-threonine</name>
        <dbReference type="ChEBI" id="CHEBI:57926"/>
    </ligand>
</feature>
<evidence type="ECO:0000256" key="5">
    <source>
        <dbReference type="ARBA" id="ARBA00022490"/>
    </source>
</evidence>
<dbReference type="InterPro" id="IPR010923">
    <property type="entry name" value="T(6)A37_SUA5"/>
</dbReference>
<dbReference type="GO" id="GO:0061710">
    <property type="term" value="F:L-threonylcarbamoyladenylate synthase"/>
    <property type="evidence" value="ECO:0007669"/>
    <property type="project" value="UniProtKB-EC"/>
</dbReference>
<feature type="region of interest" description="Disordered" evidence="15">
    <location>
        <begin position="224"/>
        <end position="243"/>
    </location>
</feature>
<dbReference type="EMBL" id="JAELUP010000061">
    <property type="protein sequence ID" value="MBJ6361872.1"/>
    <property type="molecule type" value="Genomic_DNA"/>
</dbReference>
<keyword evidence="10 13" id="KW-0067">ATP-binding</keyword>
<feature type="binding site" evidence="14">
    <location>
        <position position="73"/>
    </location>
    <ligand>
        <name>L-threonine</name>
        <dbReference type="ChEBI" id="CHEBI:57926"/>
    </ligand>
</feature>
<evidence type="ECO:0000256" key="12">
    <source>
        <dbReference type="ARBA" id="ARBA00048366"/>
    </source>
</evidence>
<keyword evidence="18" id="KW-1185">Reference proteome</keyword>
<evidence type="ECO:0000256" key="15">
    <source>
        <dbReference type="SAM" id="MobiDB-lite"/>
    </source>
</evidence>
<reference evidence="17" key="1">
    <citation type="submission" date="2020-12" db="EMBL/GenBank/DDBJ databases">
        <authorList>
            <person name="Huq M.A."/>
        </authorList>
    </citation>
    <scope>NUCLEOTIDE SEQUENCE</scope>
    <source>
        <strain evidence="17">MAHUQ-46</strain>
    </source>
</reference>
<keyword evidence="6 13" id="KW-0808">Transferase</keyword>
<dbReference type="AlphaFoldDB" id="A0A934MV94"/>
<feature type="binding site" evidence="14">
    <location>
        <position position="128"/>
    </location>
    <ligand>
        <name>L-threonine</name>
        <dbReference type="ChEBI" id="CHEBI:57926"/>
    </ligand>
</feature>
<dbReference type="GO" id="GO:0008033">
    <property type="term" value="P:tRNA processing"/>
    <property type="evidence" value="ECO:0007669"/>
    <property type="project" value="UniProtKB-KW"/>
</dbReference>
<feature type="binding site" evidence="14">
    <location>
        <position position="148"/>
    </location>
    <ligand>
        <name>L-threonine</name>
        <dbReference type="ChEBI" id="CHEBI:57926"/>
    </ligand>
</feature>
<dbReference type="Gene3D" id="3.40.50.11030">
    <property type="entry name" value="Threonylcarbamoyl-AMP synthase, C-terminal domain"/>
    <property type="match status" value="1"/>
</dbReference>
<dbReference type="PIRSF" id="PIRSF004930">
    <property type="entry name" value="Tln_factor_SUA5"/>
    <property type="match status" value="1"/>
</dbReference>
<dbReference type="PANTHER" id="PTHR17490:SF16">
    <property type="entry name" value="THREONYLCARBAMOYL-AMP SYNTHASE"/>
    <property type="match status" value="1"/>
</dbReference>
<evidence type="ECO:0000256" key="7">
    <source>
        <dbReference type="ARBA" id="ARBA00022694"/>
    </source>
</evidence>
<dbReference type="EC" id="2.7.7.87" evidence="3 13"/>
<keyword evidence="7 13" id="KW-0819">tRNA processing</keyword>
<dbReference type="SUPFAM" id="SSF55821">
    <property type="entry name" value="YrdC/RibB"/>
    <property type="match status" value="1"/>
</dbReference>
<dbReference type="InterPro" id="IPR006070">
    <property type="entry name" value="Sua5-like_dom"/>
</dbReference>
<feature type="binding site" evidence="14">
    <location>
        <position position="41"/>
    </location>
    <ligand>
        <name>L-threonine</name>
        <dbReference type="ChEBI" id="CHEBI:57926"/>
    </ligand>
</feature>
<proteinExistence type="inferred from homology"/>
<feature type="binding site" evidence="14">
    <location>
        <position position="150"/>
    </location>
    <ligand>
        <name>ATP</name>
        <dbReference type="ChEBI" id="CHEBI:30616"/>
    </ligand>
</feature>
<dbReference type="GO" id="GO:0005524">
    <property type="term" value="F:ATP binding"/>
    <property type="evidence" value="ECO:0007669"/>
    <property type="project" value="UniProtKB-UniRule"/>
</dbReference>
<feature type="binding site" evidence="14">
    <location>
        <position position="124"/>
    </location>
    <ligand>
        <name>ATP</name>
        <dbReference type="ChEBI" id="CHEBI:30616"/>
    </ligand>
</feature>